<accession>A0A9X2ALX8</accession>
<dbReference type="PANTHER" id="PTHR42928:SF5">
    <property type="entry name" value="BLR1237 PROTEIN"/>
    <property type="match status" value="1"/>
</dbReference>
<dbReference type="InterPro" id="IPR005064">
    <property type="entry name" value="BUG"/>
</dbReference>
<dbReference type="Gene3D" id="3.40.190.10">
    <property type="entry name" value="Periplasmic binding protein-like II"/>
    <property type="match status" value="1"/>
</dbReference>
<dbReference type="AlphaFoldDB" id="A0A9X2ALX8"/>
<evidence type="ECO:0000256" key="2">
    <source>
        <dbReference type="SAM" id="SignalP"/>
    </source>
</evidence>
<evidence type="ECO:0000256" key="1">
    <source>
        <dbReference type="ARBA" id="ARBA00006987"/>
    </source>
</evidence>
<keyword evidence="4" id="KW-1185">Reference proteome</keyword>
<dbReference type="EMBL" id="JALGBI010000001">
    <property type="protein sequence ID" value="MCJ0762754.1"/>
    <property type="molecule type" value="Genomic_DNA"/>
</dbReference>
<dbReference type="Proteomes" id="UP001139447">
    <property type="component" value="Unassembled WGS sequence"/>
</dbReference>
<dbReference type="InterPro" id="IPR006311">
    <property type="entry name" value="TAT_signal"/>
</dbReference>
<evidence type="ECO:0000313" key="4">
    <source>
        <dbReference type="Proteomes" id="UP001139447"/>
    </source>
</evidence>
<dbReference type="Pfam" id="PF03401">
    <property type="entry name" value="TctC"/>
    <property type="match status" value="1"/>
</dbReference>
<reference evidence="3" key="1">
    <citation type="submission" date="2022-03" db="EMBL/GenBank/DDBJ databases">
        <authorList>
            <person name="Woo C.Y."/>
        </authorList>
    </citation>
    <scope>NUCLEOTIDE SEQUENCE</scope>
    <source>
        <strain evidence="3">CYS-02</strain>
    </source>
</reference>
<comment type="caution">
    <text evidence="3">The sequence shown here is derived from an EMBL/GenBank/DDBJ whole genome shotgun (WGS) entry which is preliminary data.</text>
</comment>
<keyword evidence="2" id="KW-0732">Signal</keyword>
<name>A0A9X2ALX8_9BURK</name>
<organism evidence="3 4">
    <name type="scientific">Variovorax terrae</name>
    <dbReference type="NCBI Taxonomy" id="2923278"/>
    <lineage>
        <taxon>Bacteria</taxon>
        <taxon>Pseudomonadati</taxon>
        <taxon>Pseudomonadota</taxon>
        <taxon>Betaproteobacteria</taxon>
        <taxon>Burkholderiales</taxon>
        <taxon>Comamonadaceae</taxon>
        <taxon>Variovorax</taxon>
    </lineage>
</organism>
<dbReference type="InterPro" id="IPR042100">
    <property type="entry name" value="Bug_dom1"/>
</dbReference>
<dbReference type="PANTHER" id="PTHR42928">
    <property type="entry name" value="TRICARBOXYLATE-BINDING PROTEIN"/>
    <property type="match status" value="1"/>
</dbReference>
<dbReference type="Gene3D" id="3.40.190.150">
    <property type="entry name" value="Bordetella uptake gene, domain 1"/>
    <property type="match status" value="1"/>
</dbReference>
<dbReference type="RefSeq" id="WP_243305279.1">
    <property type="nucleotide sequence ID" value="NZ_JALGBI010000001.1"/>
</dbReference>
<feature type="signal peptide" evidence="2">
    <location>
        <begin position="1"/>
        <end position="28"/>
    </location>
</feature>
<dbReference type="CDD" id="cd07012">
    <property type="entry name" value="PBP2_Bug_TTT"/>
    <property type="match status" value="1"/>
</dbReference>
<feature type="chain" id="PRO_5040816348" evidence="2">
    <location>
        <begin position="29"/>
        <end position="333"/>
    </location>
</feature>
<sequence length="333" mass="35714">MTPIQRRRILATALAAACAGLTGPAAWSQDYPNRPVKMIVPFGPGGSSDLVARLVARDLEKQLGQAVVVENKPGAAAMIGLNELVQAKPDGYTIGITNSGMVTQPLYGIARHNYATDLDAIAQVGEVPFVLAVRGDAPWKTFEEFAAYARANPQKTNYGITGIGNTSHIGPAHLQQLAKIPMEPVNFDGGGSLITSLLGGHIQAGGINPVDIKEQVKAGKIRVLVVFGEQRLADPLFKDAPTAREKGYDVVVTLWQGIGAPKNLPEPVRKKLADALDKALNTAAMQDSIRQLGLEPVYMGPAAFARKWTDQQAHYKQVVTQTGILQMVRQQVK</sequence>
<gene>
    <name evidence="3" type="ORF">MMF98_05955</name>
</gene>
<dbReference type="SUPFAM" id="SSF53850">
    <property type="entry name" value="Periplasmic binding protein-like II"/>
    <property type="match status" value="1"/>
</dbReference>
<dbReference type="PIRSF" id="PIRSF017082">
    <property type="entry name" value="YflP"/>
    <property type="match status" value="1"/>
</dbReference>
<protein>
    <submittedName>
        <fullName evidence="3">Tripartite tricarboxylate transporter substrate binding protein</fullName>
    </submittedName>
</protein>
<dbReference type="PROSITE" id="PS51318">
    <property type="entry name" value="TAT"/>
    <property type="match status" value="1"/>
</dbReference>
<proteinExistence type="inferred from homology"/>
<comment type="similarity">
    <text evidence="1">Belongs to the UPF0065 (bug) family.</text>
</comment>
<evidence type="ECO:0000313" key="3">
    <source>
        <dbReference type="EMBL" id="MCJ0762754.1"/>
    </source>
</evidence>